<feature type="region of interest" description="Disordered" evidence="1">
    <location>
        <begin position="1"/>
        <end position="200"/>
    </location>
</feature>
<keyword evidence="3" id="KW-1185">Reference proteome</keyword>
<gene>
    <name evidence="2" type="ORF">M9Y10_012189</name>
</gene>
<comment type="caution">
    <text evidence="2">The sequence shown here is derived from an EMBL/GenBank/DDBJ whole genome shotgun (WGS) entry which is preliminary data.</text>
</comment>
<feature type="compositionally biased region" description="Polar residues" evidence="1">
    <location>
        <begin position="138"/>
        <end position="166"/>
    </location>
</feature>
<feature type="compositionally biased region" description="Low complexity" evidence="1">
    <location>
        <begin position="235"/>
        <end position="326"/>
    </location>
</feature>
<feature type="compositionally biased region" description="Polar residues" evidence="1">
    <location>
        <begin position="1"/>
        <end position="15"/>
    </location>
</feature>
<accession>A0ABR2ID00</accession>
<evidence type="ECO:0000313" key="2">
    <source>
        <dbReference type="EMBL" id="KAK8860524.1"/>
    </source>
</evidence>
<evidence type="ECO:0000256" key="1">
    <source>
        <dbReference type="SAM" id="MobiDB-lite"/>
    </source>
</evidence>
<proteinExistence type="predicted"/>
<dbReference type="Gene3D" id="3.20.90.10">
    <property type="entry name" value="Tubby Protein, Chain A"/>
    <property type="match status" value="1"/>
</dbReference>
<feature type="region of interest" description="Disordered" evidence="1">
    <location>
        <begin position="224"/>
        <end position="328"/>
    </location>
</feature>
<dbReference type="InterPro" id="IPR025659">
    <property type="entry name" value="Tubby-like_C"/>
</dbReference>
<organism evidence="2 3">
    <name type="scientific">Tritrichomonas musculus</name>
    <dbReference type="NCBI Taxonomy" id="1915356"/>
    <lineage>
        <taxon>Eukaryota</taxon>
        <taxon>Metamonada</taxon>
        <taxon>Parabasalia</taxon>
        <taxon>Tritrichomonadida</taxon>
        <taxon>Tritrichomonadidae</taxon>
        <taxon>Tritrichomonas</taxon>
    </lineage>
</organism>
<reference evidence="2 3" key="1">
    <citation type="submission" date="2024-04" db="EMBL/GenBank/DDBJ databases">
        <title>Tritrichomonas musculus Genome.</title>
        <authorList>
            <person name="Alves-Ferreira E."/>
            <person name="Grigg M."/>
            <person name="Lorenzi H."/>
            <person name="Galac M."/>
        </authorList>
    </citation>
    <scope>NUCLEOTIDE SEQUENCE [LARGE SCALE GENOMIC DNA]</scope>
    <source>
        <strain evidence="2 3">EAF2021</strain>
    </source>
</reference>
<feature type="compositionally biased region" description="Polar residues" evidence="1">
    <location>
        <begin position="50"/>
        <end position="60"/>
    </location>
</feature>
<feature type="compositionally biased region" description="Polar residues" evidence="1">
    <location>
        <begin position="175"/>
        <end position="197"/>
    </location>
</feature>
<evidence type="ECO:0000313" key="3">
    <source>
        <dbReference type="Proteomes" id="UP001470230"/>
    </source>
</evidence>
<dbReference type="Proteomes" id="UP001470230">
    <property type="component" value="Unassembled WGS sequence"/>
</dbReference>
<dbReference type="EMBL" id="JAPFFF010000018">
    <property type="protein sequence ID" value="KAK8860524.1"/>
    <property type="molecule type" value="Genomic_DNA"/>
</dbReference>
<feature type="compositionally biased region" description="Basic and acidic residues" evidence="1">
    <location>
        <begin position="61"/>
        <end position="76"/>
    </location>
</feature>
<protein>
    <submittedName>
        <fullName evidence="2">Tubby- protein 3</fullName>
    </submittedName>
</protein>
<dbReference type="SUPFAM" id="SSF54518">
    <property type="entry name" value="Tubby C-terminal domain-like"/>
    <property type="match status" value="1"/>
</dbReference>
<feature type="compositionally biased region" description="Polar residues" evidence="1">
    <location>
        <begin position="82"/>
        <end position="115"/>
    </location>
</feature>
<sequence>MSLLTISFDNEYSSYSEERTKISPKPPVQKSRQIGRPGFRRPIPKRADGASQSTPNQIKTLENKPELPPNTKKDLISPKPSLKTSTVASNNLPIRQRQSSQPNLNKGKYQINSTKNDNNYSYYDDQYDYSYDDYSNSLKQKNNQPSINSPPIRSAHSSNLPNQRQFKSPKDKLNVPSNPSTIRQKKIQSSESYPNSGSDHEINRENILQTQNNQTHEHFLRKPALSPTMSENIRNNNDNNQNNMKSNHKSNSNNFNNNNNNNNNFNNNNNNNNFTTTNNNDNFNNNNNNNSNNNNFNINNNNNYNINSNPNNNNNNNASNRNNENSIVTLNSNSNQNLVSMPITSNIPTSATLNDPVSYRLTRSNNVSLHGKTIHFQLYQGGRPLLHTKIKSIKGKGVCYVSSGAELHFKQKQYLGAILYANNGCTFSIRNNNEYGEEIMTILYKEGIDGSPRKMYVYFPTPYKNVPQKLYNRQAVLNDTNSWVLDMKGRFTIKSIKNCVIVDENDNEFAYIMKVEKDTLGIEAREEFSELMIFAFGLSSFFCKV</sequence>
<name>A0ABR2ID00_9EUKA</name>